<accession>A0A5M3X5E2</accession>
<dbReference type="InterPro" id="IPR011051">
    <property type="entry name" value="RmlC_Cupin_sf"/>
</dbReference>
<name>A0A5M3X5E2_9ACTN</name>
<reference evidence="2 3" key="1">
    <citation type="submission" date="2019-10" db="EMBL/GenBank/DDBJ databases">
        <title>Whole genome shotgun sequence of Acrocarpospora macrocephala NBRC 16266.</title>
        <authorList>
            <person name="Ichikawa N."/>
            <person name="Kimura A."/>
            <person name="Kitahashi Y."/>
            <person name="Komaki H."/>
            <person name="Oguchi A."/>
        </authorList>
    </citation>
    <scope>NUCLEOTIDE SEQUENCE [LARGE SCALE GENOMIC DNA]</scope>
    <source>
        <strain evidence="2 3">NBRC 16266</strain>
    </source>
</reference>
<evidence type="ECO:0000256" key="1">
    <source>
        <dbReference type="SAM" id="MobiDB-lite"/>
    </source>
</evidence>
<keyword evidence="3" id="KW-1185">Reference proteome</keyword>
<gene>
    <name evidence="2" type="ORF">Amac_094540</name>
</gene>
<evidence type="ECO:0000313" key="2">
    <source>
        <dbReference type="EMBL" id="GES15856.1"/>
    </source>
</evidence>
<organism evidence="2 3">
    <name type="scientific">Acrocarpospora macrocephala</name>
    <dbReference type="NCBI Taxonomy" id="150177"/>
    <lineage>
        <taxon>Bacteria</taxon>
        <taxon>Bacillati</taxon>
        <taxon>Actinomycetota</taxon>
        <taxon>Actinomycetes</taxon>
        <taxon>Streptosporangiales</taxon>
        <taxon>Streptosporangiaceae</taxon>
        <taxon>Acrocarpospora</taxon>
    </lineage>
</organism>
<dbReference type="SUPFAM" id="SSF51182">
    <property type="entry name" value="RmlC-like cupins"/>
    <property type="match status" value="1"/>
</dbReference>
<dbReference type="OrthoDB" id="4557078at2"/>
<dbReference type="Proteomes" id="UP000331127">
    <property type="component" value="Unassembled WGS sequence"/>
</dbReference>
<evidence type="ECO:0008006" key="4">
    <source>
        <dbReference type="Google" id="ProtNLM"/>
    </source>
</evidence>
<dbReference type="AlphaFoldDB" id="A0A5M3X5E2"/>
<evidence type="ECO:0000313" key="3">
    <source>
        <dbReference type="Proteomes" id="UP000331127"/>
    </source>
</evidence>
<feature type="region of interest" description="Disordered" evidence="1">
    <location>
        <begin position="169"/>
        <end position="189"/>
    </location>
</feature>
<proteinExistence type="predicted"/>
<dbReference type="EMBL" id="BLAE01000085">
    <property type="protein sequence ID" value="GES15856.1"/>
    <property type="molecule type" value="Genomic_DNA"/>
</dbReference>
<comment type="caution">
    <text evidence="2">The sequence shown here is derived from an EMBL/GenBank/DDBJ whole genome shotgun (WGS) entry which is preliminary data.</text>
</comment>
<sequence>MRYSDLQLHIDEGTAPAALPRWAESVLRDIAAGHLPLTAVRHPLGFLCLPVERSGELGVCIHLWSPELASAASSTSQVHCHSWELTSFVLYGQIRNVLGDLREGTTHRIFEVVSHGDVDEIRASDRTVHYLPGRADVHRGGTTYSLPSGVFHSTEVGDSGEAATVVLGRTGGSRPDLSLGPPEVAGHTLPRSRCTSAETIQAARLAIARLTREPGGDGTWT</sequence>
<dbReference type="RefSeq" id="WP_155360945.1">
    <property type="nucleotide sequence ID" value="NZ_BAAAHL010000017.1"/>
</dbReference>
<protein>
    <recommendedName>
        <fullName evidence="4">Cysteine dioxygenase</fullName>
    </recommendedName>
</protein>